<gene>
    <name evidence="1" type="ORF">QFC19_000106</name>
</gene>
<protein>
    <submittedName>
        <fullName evidence="1">Uncharacterized protein</fullName>
    </submittedName>
</protein>
<proteinExistence type="predicted"/>
<dbReference type="Proteomes" id="UP001241377">
    <property type="component" value="Unassembled WGS sequence"/>
</dbReference>
<dbReference type="EMBL" id="JASBWR010000001">
    <property type="protein sequence ID" value="KAJ9113912.1"/>
    <property type="molecule type" value="Genomic_DNA"/>
</dbReference>
<sequence length="368" mass="39913">MLLEDDDDEIQIIPQTNHFEAPEDGEVDATAASLQSYPPMPDWLNSVNGPASNQASSANTPTTTFDLDDLDFAPARITLGRVARLPEPVATRESTPNPQSNALQQDTFEPSSPVEIVPDGGGIDEEVVDLDTREDTPPRRTLVSSRAFERREADVSRSRHGLIDTQPQDEDIVQRETVLLPISAPPRLTIPLDLAMQRSTSMNASTSAAARDLPVNNEEIVDLDTREDTPPPRQQAHSMLVGRKELSNGSSRQVHDLAEAQDEEILPLEMELIPMPASPPPEMNAALGVQRTYSMAQPMANADPPSKNNKATSVVAKARASVRAYKGADPATKKKGKGRSRETEDGQGLSSQLSKLDAEVSSIICCVK</sequence>
<keyword evidence="2" id="KW-1185">Reference proteome</keyword>
<evidence type="ECO:0000313" key="1">
    <source>
        <dbReference type="EMBL" id="KAJ9113912.1"/>
    </source>
</evidence>
<reference evidence="1" key="1">
    <citation type="submission" date="2023-04" db="EMBL/GenBank/DDBJ databases">
        <title>Draft Genome sequencing of Naganishia species isolated from polar environments using Oxford Nanopore Technology.</title>
        <authorList>
            <person name="Leo P."/>
            <person name="Venkateswaran K."/>
        </authorList>
    </citation>
    <scope>NUCLEOTIDE SEQUENCE</scope>
    <source>
        <strain evidence="1">MNA-CCFEE 5261</strain>
    </source>
</reference>
<evidence type="ECO:0000313" key="2">
    <source>
        <dbReference type="Proteomes" id="UP001241377"/>
    </source>
</evidence>
<comment type="caution">
    <text evidence="1">The sequence shown here is derived from an EMBL/GenBank/DDBJ whole genome shotgun (WGS) entry which is preliminary data.</text>
</comment>
<accession>A0ACC2WTQ2</accession>
<organism evidence="1 2">
    <name type="scientific">Naganishia cerealis</name>
    <dbReference type="NCBI Taxonomy" id="610337"/>
    <lineage>
        <taxon>Eukaryota</taxon>
        <taxon>Fungi</taxon>
        <taxon>Dikarya</taxon>
        <taxon>Basidiomycota</taxon>
        <taxon>Agaricomycotina</taxon>
        <taxon>Tremellomycetes</taxon>
        <taxon>Filobasidiales</taxon>
        <taxon>Filobasidiaceae</taxon>
        <taxon>Naganishia</taxon>
    </lineage>
</organism>
<name>A0ACC2WTQ2_9TREE</name>